<evidence type="ECO:0000256" key="7">
    <source>
        <dbReference type="HAMAP-Rule" id="MF_01325"/>
    </source>
</evidence>
<dbReference type="Gene3D" id="2.40.30.10">
    <property type="entry name" value="Translation factors"/>
    <property type="match status" value="1"/>
</dbReference>
<evidence type="ECO:0000256" key="1">
    <source>
        <dbReference type="ARBA" id="ARBA00006540"/>
    </source>
</evidence>
<evidence type="ECO:0000313" key="11">
    <source>
        <dbReference type="EMBL" id="MBC8595848.1"/>
    </source>
</evidence>
<evidence type="ECO:0000256" key="2">
    <source>
        <dbReference type="ARBA" id="ARBA00022730"/>
    </source>
</evidence>
<dbReference type="InterPro" id="IPR000597">
    <property type="entry name" value="Ribosomal_uL3"/>
</dbReference>
<evidence type="ECO:0000256" key="9">
    <source>
        <dbReference type="RuleBase" id="RU003906"/>
    </source>
</evidence>
<comment type="caution">
    <text evidence="11">The sequence shown here is derived from an EMBL/GenBank/DDBJ whole genome shotgun (WGS) entry which is preliminary data.</text>
</comment>
<dbReference type="HAMAP" id="MF_01325_B">
    <property type="entry name" value="Ribosomal_uL3_B"/>
    <property type="match status" value="1"/>
</dbReference>
<sequence length="210" mass="22363">MQKAILGKKLGMTQVFAEDGTVIPVTVVLAGPVTVTQLKTVENDGYKAVQVGFTDIPERKVNKPLKGHFDKAGVSYKKTLREFRFDGGVEYNVGDEIKADVFAAGDKIDVTGTSKGKGFAGTTKRWGTHRGPMSHGSGYHRGVGSMGACSTPSRVMKNKKLPGHMGVEKVTIQNLDVVKADAENNLLLIKGAVPGPKGGLLKIVNTVKSK</sequence>
<keyword evidence="12" id="KW-1185">Reference proteome</keyword>
<dbReference type="EMBL" id="JACRTE010000002">
    <property type="protein sequence ID" value="MBC8595848.1"/>
    <property type="molecule type" value="Genomic_DNA"/>
</dbReference>
<evidence type="ECO:0000313" key="12">
    <source>
        <dbReference type="Proteomes" id="UP000647416"/>
    </source>
</evidence>
<dbReference type="SUPFAM" id="SSF50447">
    <property type="entry name" value="Translation proteins"/>
    <property type="match status" value="1"/>
</dbReference>
<dbReference type="GO" id="GO:0003735">
    <property type="term" value="F:structural constituent of ribosome"/>
    <property type="evidence" value="ECO:0007669"/>
    <property type="project" value="UniProtKB-UniRule"/>
</dbReference>
<dbReference type="PROSITE" id="PS00474">
    <property type="entry name" value="RIBOSOMAL_L3"/>
    <property type="match status" value="1"/>
</dbReference>
<dbReference type="FunFam" id="2.40.30.10:FF:000004">
    <property type="entry name" value="50S ribosomal protein L3"/>
    <property type="match status" value="1"/>
</dbReference>
<dbReference type="AlphaFoldDB" id="A0A926F510"/>
<dbReference type="Pfam" id="PF00297">
    <property type="entry name" value="Ribosomal_L3"/>
    <property type="match status" value="1"/>
</dbReference>
<dbReference type="GO" id="GO:0019843">
    <property type="term" value="F:rRNA binding"/>
    <property type="evidence" value="ECO:0007669"/>
    <property type="project" value="UniProtKB-UniRule"/>
</dbReference>
<reference evidence="11" key="1">
    <citation type="submission" date="2020-08" db="EMBL/GenBank/DDBJ databases">
        <title>Genome public.</title>
        <authorList>
            <person name="Liu C."/>
            <person name="Sun Q."/>
        </authorList>
    </citation>
    <scope>NUCLEOTIDE SEQUENCE</scope>
    <source>
        <strain evidence="11">NSJ-50</strain>
    </source>
</reference>
<comment type="similarity">
    <text evidence="1 7 8">Belongs to the universal ribosomal protein uL3 family.</text>
</comment>
<comment type="function">
    <text evidence="7 9">One of the primary rRNA binding proteins, it binds directly near the 3'-end of the 23S rRNA, where it nucleates assembly of the 50S subunit.</text>
</comment>
<keyword evidence="2 7" id="KW-0699">rRNA-binding</keyword>
<keyword evidence="3 7" id="KW-0694">RNA-binding</keyword>
<proteinExistence type="inferred from homology"/>
<keyword evidence="5 7" id="KW-0687">Ribonucleoprotein</keyword>
<evidence type="ECO:0000256" key="5">
    <source>
        <dbReference type="ARBA" id="ARBA00023274"/>
    </source>
</evidence>
<feature type="region of interest" description="Disordered" evidence="10">
    <location>
        <begin position="119"/>
        <end position="146"/>
    </location>
</feature>
<dbReference type="PANTHER" id="PTHR11229">
    <property type="entry name" value="50S RIBOSOMAL PROTEIN L3"/>
    <property type="match status" value="1"/>
</dbReference>
<evidence type="ECO:0000256" key="3">
    <source>
        <dbReference type="ARBA" id="ARBA00022884"/>
    </source>
</evidence>
<dbReference type="FunFam" id="3.30.160.810:FF:000001">
    <property type="entry name" value="50S ribosomal protein L3"/>
    <property type="match status" value="1"/>
</dbReference>
<dbReference type="Gene3D" id="3.30.160.810">
    <property type="match status" value="1"/>
</dbReference>
<dbReference type="GO" id="GO:0022625">
    <property type="term" value="C:cytosolic large ribosomal subunit"/>
    <property type="evidence" value="ECO:0007669"/>
    <property type="project" value="TreeGrafter"/>
</dbReference>
<dbReference type="NCBIfam" id="TIGR03625">
    <property type="entry name" value="L3_bact"/>
    <property type="match status" value="1"/>
</dbReference>
<protein>
    <recommendedName>
        <fullName evidence="6 7">Large ribosomal subunit protein uL3</fullName>
    </recommendedName>
</protein>
<evidence type="ECO:0000256" key="8">
    <source>
        <dbReference type="RuleBase" id="RU003905"/>
    </source>
</evidence>
<evidence type="ECO:0000256" key="10">
    <source>
        <dbReference type="SAM" id="MobiDB-lite"/>
    </source>
</evidence>
<dbReference type="InterPro" id="IPR009000">
    <property type="entry name" value="Transl_B-barrel_sf"/>
</dbReference>
<dbReference type="InterPro" id="IPR019926">
    <property type="entry name" value="Ribosomal_uL3_CS"/>
</dbReference>
<name>A0A926F510_9FIRM</name>
<dbReference type="PANTHER" id="PTHR11229:SF16">
    <property type="entry name" value="LARGE RIBOSOMAL SUBUNIT PROTEIN UL3C"/>
    <property type="match status" value="1"/>
</dbReference>
<organism evidence="11 12">
    <name type="scientific">Qingrenia yutianensis</name>
    <dbReference type="NCBI Taxonomy" id="2763676"/>
    <lineage>
        <taxon>Bacteria</taxon>
        <taxon>Bacillati</taxon>
        <taxon>Bacillota</taxon>
        <taxon>Clostridia</taxon>
        <taxon>Eubacteriales</taxon>
        <taxon>Oscillospiraceae</taxon>
        <taxon>Qingrenia</taxon>
    </lineage>
</organism>
<dbReference type="GO" id="GO:0006412">
    <property type="term" value="P:translation"/>
    <property type="evidence" value="ECO:0007669"/>
    <property type="project" value="UniProtKB-UniRule"/>
</dbReference>
<gene>
    <name evidence="7 11" type="primary">rplC</name>
    <name evidence="11" type="ORF">H8706_03060</name>
</gene>
<evidence type="ECO:0000256" key="6">
    <source>
        <dbReference type="ARBA" id="ARBA00035243"/>
    </source>
</evidence>
<evidence type="ECO:0000256" key="4">
    <source>
        <dbReference type="ARBA" id="ARBA00022980"/>
    </source>
</evidence>
<accession>A0A926F510</accession>
<comment type="subunit">
    <text evidence="7 9">Part of the 50S ribosomal subunit. Forms a cluster with proteins L14 and L19.</text>
</comment>
<dbReference type="Proteomes" id="UP000647416">
    <property type="component" value="Unassembled WGS sequence"/>
</dbReference>
<dbReference type="InterPro" id="IPR019927">
    <property type="entry name" value="Ribosomal_uL3_bac/org-type"/>
</dbReference>
<keyword evidence="4 7" id="KW-0689">Ribosomal protein</keyword>
<dbReference type="RefSeq" id="WP_178347609.1">
    <property type="nucleotide sequence ID" value="NZ_JACRTE010000002.1"/>
</dbReference>